<dbReference type="InterPro" id="IPR013786">
    <property type="entry name" value="AcylCoA_DH/ox_N"/>
</dbReference>
<evidence type="ECO:0000259" key="9">
    <source>
        <dbReference type="Pfam" id="PF02771"/>
    </source>
</evidence>
<dbReference type="InterPro" id="IPR009075">
    <property type="entry name" value="AcylCo_DH/oxidase_C"/>
</dbReference>
<dbReference type="CDD" id="cd00567">
    <property type="entry name" value="ACAD"/>
    <property type="match status" value="1"/>
</dbReference>
<name>Q9A8P2_CAUVC</name>
<dbReference type="KEGG" id="ccr:CC_1311"/>
<evidence type="ECO:0000259" key="7">
    <source>
        <dbReference type="Pfam" id="PF00441"/>
    </source>
</evidence>
<evidence type="ECO:0000313" key="11">
    <source>
        <dbReference type="Proteomes" id="UP000001816"/>
    </source>
</evidence>
<dbReference type="SUPFAM" id="SSF47203">
    <property type="entry name" value="Acyl-CoA dehydrogenase C-terminal domain-like"/>
    <property type="match status" value="1"/>
</dbReference>
<keyword evidence="4 6" id="KW-0274">FAD</keyword>
<proteinExistence type="inferred from homology"/>
<evidence type="ECO:0000313" key="10">
    <source>
        <dbReference type="EMBL" id="AAK23292.1"/>
    </source>
</evidence>
<dbReference type="AlphaFoldDB" id="Q9A8P2"/>
<dbReference type="SUPFAM" id="SSF56645">
    <property type="entry name" value="Acyl-CoA dehydrogenase NM domain-like"/>
    <property type="match status" value="1"/>
</dbReference>
<evidence type="ECO:0000256" key="3">
    <source>
        <dbReference type="ARBA" id="ARBA00022630"/>
    </source>
</evidence>
<dbReference type="Proteomes" id="UP000001816">
    <property type="component" value="Chromosome"/>
</dbReference>
<keyword evidence="3 6" id="KW-0285">Flavoprotein</keyword>
<dbReference type="PIR" id="H87411">
    <property type="entry name" value="H87411"/>
</dbReference>
<comment type="similarity">
    <text evidence="2 6">Belongs to the acyl-CoA dehydrogenase family.</text>
</comment>
<evidence type="ECO:0000256" key="4">
    <source>
        <dbReference type="ARBA" id="ARBA00022827"/>
    </source>
</evidence>
<dbReference type="Pfam" id="PF02770">
    <property type="entry name" value="Acyl-CoA_dh_M"/>
    <property type="match status" value="1"/>
</dbReference>
<gene>
    <name evidence="10" type="ordered locus">CC_1311</name>
</gene>
<organism evidence="10 11">
    <name type="scientific">Caulobacter vibrioides (strain ATCC 19089 / CIP 103742 / CB 15)</name>
    <name type="common">Caulobacter crescentus</name>
    <dbReference type="NCBI Taxonomy" id="190650"/>
    <lineage>
        <taxon>Bacteria</taxon>
        <taxon>Pseudomonadati</taxon>
        <taxon>Pseudomonadota</taxon>
        <taxon>Alphaproteobacteria</taxon>
        <taxon>Caulobacterales</taxon>
        <taxon>Caulobacteraceae</taxon>
        <taxon>Caulobacter</taxon>
    </lineage>
</organism>
<sequence>MTIPALRFAAAGMTIKKNGNPGMDFNFTEEQSMVRDSVASFLQDKYDFDTRRKIVSSDAGWRADYWKAFAEELGILGASFSEELGGLGGGAIDNMIIMEEFGKALVIEPYLGTVVIGGGFMKHSGYAGAASVIEGIVGGSTTIAFAYAEPQARYTWQDLKTTAKKDGSGWVLNGHKAVVVGAPFATHLIVTARTGGAQRDAGGVGVFIIDKSLPGVVTRDYPTVDGNRASEVYFENVSIPAEALISESGLALVEQVMDEAIAAVGAEAVGVLRKLHEGTLDYAKQRKQFGTAIANFQVLQHRMVDMFIEVEQSVSMTYMATIKVGESAAERAKAVSAMKVRIGRACKFVGQSAIQIHGGMGMTDELAIGHYFKRATMIEGLFGSVDHHLKRYESLSFDAAA</sequence>
<dbReference type="InterPro" id="IPR009100">
    <property type="entry name" value="AcylCoA_DH/oxidase_NM_dom_sf"/>
</dbReference>
<dbReference type="SMR" id="Q9A8P2"/>
<evidence type="ECO:0000256" key="2">
    <source>
        <dbReference type="ARBA" id="ARBA00009347"/>
    </source>
</evidence>
<dbReference type="Pfam" id="PF02771">
    <property type="entry name" value="Acyl-CoA_dh_N"/>
    <property type="match status" value="1"/>
</dbReference>
<dbReference type="PANTHER" id="PTHR43884:SF20">
    <property type="entry name" value="ACYL-COA DEHYDROGENASE FADE28"/>
    <property type="match status" value="1"/>
</dbReference>
<evidence type="ECO:0000256" key="6">
    <source>
        <dbReference type="RuleBase" id="RU362125"/>
    </source>
</evidence>
<dbReference type="InterPro" id="IPR006091">
    <property type="entry name" value="Acyl-CoA_Oxase/DH_mid-dom"/>
</dbReference>
<comment type="cofactor">
    <cofactor evidence="1 6">
        <name>FAD</name>
        <dbReference type="ChEBI" id="CHEBI:57692"/>
    </cofactor>
</comment>
<protein>
    <submittedName>
        <fullName evidence="10">Acyl-CoA dehydrogenase family protein</fullName>
    </submittedName>
</protein>
<feature type="domain" description="Acyl-CoA dehydrogenase/oxidase N-terminal" evidence="9">
    <location>
        <begin position="28"/>
        <end position="105"/>
    </location>
</feature>
<feature type="domain" description="Acyl-CoA dehydrogenase/oxidase C-terminal" evidence="7">
    <location>
        <begin position="248"/>
        <end position="384"/>
    </location>
</feature>
<dbReference type="Pfam" id="PF00441">
    <property type="entry name" value="Acyl-CoA_dh_1"/>
    <property type="match status" value="1"/>
</dbReference>
<dbReference type="BioCyc" id="CAULO:CC1311-MONOMER"/>
<dbReference type="STRING" id="190650.CC_1311"/>
<dbReference type="Gene3D" id="2.40.110.10">
    <property type="entry name" value="Butyryl-CoA Dehydrogenase, subunit A, domain 2"/>
    <property type="match status" value="1"/>
</dbReference>
<dbReference type="InterPro" id="IPR046373">
    <property type="entry name" value="Acyl-CoA_Oxase/DH_mid-dom_sf"/>
</dbReference>
<dbReference type="InterPro" id="IPR037069">
    <property type="entry name" value="AcylCoA_DH/ox_N_sf"/>
</dbReference>
<dbReference type="EnsemblBacteria" id="AAK23292">
    <property type="protein sequence ID" value="AAK23292"/>
    <property type="gene ID" value="CC_1311"/>
</dbReference>
<dbReference type="PANTHER" id="PTHR43884">
    <property type="entry name" value="ACYL-COA DEHYDROGENASE"/>
    <property type="match status" value="1"/>
</dbReference>
<keyword evidence="11" id="KW-1185">Reference proteome</keyword>
<keyword evidence="5 6" id="KW-0560">Oxidoreductase</keyword>
<reference evidence="10 11" key="1">
    <citation type="journal article" date="2001" name="Proc. Natl. Acad. Sci. U.S.A.">
        <title>Complete genome sequence of Caulobacter crescentus.</title>
        <authorList>
            <person name="Nierman W.C."/>
            <person name="Feldblyum T.V."/>
            <person name="Laub M.T."/>
            <person name="Paulsen I.T."/>
            <person name="Nelson K.E."/>
            <person name="Eisen J.A."/>
            <person name="Heidelberg J.F."/>
            <person name="Alley M.R."/>
            <person name="Ohta N."/>
            <person name="Maddock J.R."/>
            <person name="Potocka I."/>
            <person name="Nelson W.C."/>
            <person name="Newton A."/>
            <person name="Stephens C."/>
            <person name="Phadke N.D."/>
            <person name="Ely B."/>
            <person name="DeBoy R.T."/>
            <person name="Dodson R.J."/>
            <person name="Durkin A.S."/>
            <person name="Gwinn M.L."/>
            <person name="Haft D.H."/>
            <person name="Kolonay J.F."/>
            <person name="Smit J."/>
            <person name="Craven M.B."/>
            <person name="Khouri H."/>
            <person name="Shetty J."/>
            <person name="Berry K."/>
            <person name="Utterback T."/>
            <person name="Tran K."/>
            <person name="Wolf A."/>
            <person name="Vamathevan J."/>
            <person name="Ermolaeva M."/>
            <person name="White O."/>
            <person name="Salzberg S.L."/>
            <person name="Venter J.C."/>
            <person name="Shapiro L."/>
            <person name="Fraser C.M."/>
        </authorList>
    </citation>
    <scope>NUCLEOTIDE SEQUENCE [LARGE SCALE GENOMIC DNA]</scope>
    <source>
        <strain evidence="11">ATCC 19089 / CB15</strain>
    </source>
</reference>
<feature type="domain" description="Acyl-CoA oxidase/dehydrogenase middle" evidence="8">
    <location>
        <begin position="144"/>
        <end position="237"/>
    </location>
</feature>
<dbReference type="GO" id="GO:0050660">
    <property type="term" value="F:flavin adenine dinucleotide binding"/>
    <property type="evidence" value="ECO:0007669"/>
    <property type="project" value="InterPro"/>
</dbReference>
<evidence type="ECO:0000256" key="1">
    <source>
        <dbReference type="ARBA" id="ARBA00001974"/>
    </source>
</evidence>
<dbReference type="EMBL" id="AE005673">
    <property type="protein sequence ID" value="AAK23292.1"/>
    <property type="molecule type" value="Genomic_DNA"/>
</dbReference>
<accession>Q9A8P2</accession>
<dbReference type="eggNOG" id="COG1960">
    <property type="taxonomic scope" value="Bacteria"/>
</dbReference>
<dbReference type="Gene3D" id="1.20.140.10">
    <property type="entry name" value="Butyryl-CoA Dehydrogenase, subunit A, domain 3"/>
    <property type="match status" value="1"/>
</dbReference>
<dbReference type="GO" id="GO:0003995">
    <property type="term" value="F:acyl-CoA dehydrogenase activity"/>
    <property type="evidence" value="ECO:0007669"/>
    <property type="project" value="TreeGrafter"/>
</dbReference>
<dbReference type="HOGENOM" id="CLU_018204_5_2_5"/>
<dbReference type="Gene3D" id="1.10.540.10">
    <property type="entry name" value="Acyl-CoA dehydrogenase/oxidase, N-terminal domain"/>
    <property type="match status" value="1"/>
</dbReference>
<dbReference type="InterPro" id="IPR036250">
    <property type="entry name" value="AcylCo_DH-like_C"/>
</dbReference>
<evidence type="ECO:0000256" key="5">
    <source>
        <dbReference type="ARBA" id="ARBA00023002"/>
    </source>
</evidence>
<evidence type="ECO:0000259" key="8">
    <source>
        <dbReference type="Pfam" id="PF02770"/>
    </source>
</evidence>
<dbReference type="PATRIC" id="fig|190650.5.peg.1338"/>